<dbReference type="Proteomes" id="UP000192775">
    <property type="component" value="Chromosome"/>
</dbReference>
<dbReference type="KEGG" id="cphy:B5808_15235"/>
<feature type="compositionally biased region" description="Low complexity" evidence="1">
    <location>
        <begin position="62"/>
        <end position="71"/>
    </location>
</feature>
<evidence type="ECO:0000256" key="2">
    <source>
        <dbReference type="SAM" id="SignalP"/>
    </source>
</evidence>
<feature type="compositionally biased region" description="Low complexity" evidence="1">
    <location>
        <begin position="278"/>
        <end position="287"/>
    </location>
</feature>
<organism evidence="3 4">
    <name type="scientific">Cnuibacter physcomitrellae</name>
    <dbReference type="NCBI Taxonomy" id="1619308"/>
    <lineage>
        <taxon>Bacteria</taxon>
        <taxon>Bacillati</taxon>
        <taxon>Actinomycetota</taxon>
        <taxon>Actinomycetes</taxon>
        <taxon>Micrococcales</taxon>
        <taxon>Microbacteriaceae</taxon>
        <taxon>Cnuibacter</taxon>
    </lineage>
</organism>
<dbReference type="PANTHER" id="PTHR37507:SF2">
    <property type="entry name" value="SPORULATION PROTEIN YDCC"/>
    <property type="match status" value="1"/>
</dbReference>
<feature type="region of interest" description="Disordered" evidence="1">
    <location>
        <begin position="268"/>
        <end position="303"/>
    </location>
</feature>
<keyword evidence="4" id="KW-1185">Reference proteome</keyword>
<feature type="compositionally biased region" description="Gly residues" evidence="1">
    <location>
        <begin position="72"/>
        <end position="86"/>
    </location>
</feature>
<evidence type="ECO:0000313" key="3">
    <source>
        <dbReference type="EMBL" id="ARJ06416.1"/>
    </source>
</evidence>
<evidence type="ECO:0000313" key="4">
    <source>
        <dbReference type="Proteomes" id="UP000192775"/>
    </source>
</evidence>
<dbReference type="EMBL" id="CP020715">
    <property type="protein sequence ID" value="ARJ06416.1"/>
    <property type="molecule type" value="Genomic_DNA"/>
</dbReference>
<feature type="signal peptide" evidence="2">
    <location>
        <begin position="1"/>
        <end position="32"/>
    </location>
</feature>
<gene>
    <name evidence="3" type="ORF">B5808_15235</name>
</gene>
<accession>A0A1X9LMH9</accession>
<dbReference type="STRING" id="1619308.B5808_15235"/>
<proteinExistence type="predicted"/>
<evidence type="ECO:0000256" key="1">
    <source>
        <dbReference type="SAM" id="MobiDB-lite"/>
    </source>
</evidence>
<dbReference type="InterPro" id="IPR029046">
    <property type="entry name" value="LolA/LolB/LppX"/>
</dbReference>
<dbReference type="InterPro" id="IPR052944">
    <property type="entry name" value="Sporulation_related"/>
</dbReference>
<name>A0A1X9LMH9_9MICO</name>
<dbReference type="PANTHER" id="PTHR37507">
    <property type="entry name" value="SPORULATION PROTEIN YDCC"/>
    <property type="match status" value="1"/>
</dbReference>
<reference evidence="3 4" key="1">
    <citation type="submission" date="2017-04" db="EMBL/GenBank/DDBJ databases">
        <authorList>
            <person name="Afonso C.L."/>
            <person name="Miller P.J."/>
            <person name="Scott M.A."/>
            <person name="Spackman E."/>
            <person name="Goraichik I."/>
            <person name="Dimitrov K.M."/>
            <person name="Suarez D.L."/>
            <person name="Swayne D.E."/>
        </authorList>
    </citation>
    <scope>NUCLEOTIDE SEQUENCE [LARGE SCALE GENOMIC DNA]</scope>
    <source>
        <strain evidence="4">XA(T)</strain>
    </source>
</reference>
<dbReference type="AlphaFoldDB" id="A0A1X9LMH9"/>
<feature type="chain" id="PRO_5043691404" evidence="2">
    <location>
        <begin position="33"/>
        <end position="367"/>
    </location>
</feature>
<protein>
    <submittedName>
        <fullName evidence="3">Uncharacterized protein</fullName>
    </submittedName>
</protein>
<dbReference type="RefSeq" id="WP_085020554.1">
    <property type="nucleotide sequence ID" value="NZ_BMHD01000001.1"/>
</dbReference>
<sequence>MARTWQRWVPAVAVPAVIAAAVVGGAVSTASADLPDKSPQEVLELAAGADVSAYSGDVEQTSDLGLPDVSGLGSGSSGSSRGGASGDGDQTAADALELLTADHSARVYVDGDAARIQVLDQLAERDVIASPDGVWLYDSKDASAVHVTRGEGAAPDGSAAPETQTLSPADLAQRFLDAVDSSTEVSLGPDASVAGRDAYDLVLTPRGGDTLVGSVSIAVDAETGLPLRVQVLATGASDPAFEVGFTSISYDTPSADLFAFTPPAGTDVTEKDASDWTGDAGDASGHGDSTHPRPTVTGEGWSSVVSIPTGQAGVGDLTSSPLFSQLATRVDGGYALQTTLVSALITDDGRVLVGAVPLGSLQSAAAQ</sequence>
<feature type="region of interest" description="Disordered" evidence="1">
    <location>
        <begin position="59"/>
        <end position="89"/>
    </location>
</feature>
<keyword evidence="2" id="KW-0732">Signal</keyword>
<dbReference type="SUPFAM" id="SSF89392">
    <property type="entry name" value="Prokaryotic lipoproteins and lipoprotein localization factors"/>
    <property type="match status" value="1"/>
</dbReference>
<dbReference type="Gene3D" id="2.50.20.10">
    <property type="entry name" value="Lipoprotein localisation LolA/LolB/LppX"/>
    <property type="match status" value="1"/>
</dbReference>